<comment type="caution">
    <text evidence="1">The sequence shown here is derived from an EMBL/GenBank/DDBJ whole genome shotgun (WGS) entry which is preliminary data.</text>
</comment>
<dbReference type="Proteomes" id="UP000288805">
    <property type="component" value="Unassembled WGS sequence"/>
</dbReference>
<protein>
    <submittedName>
        <fullName evidence="1">Uncharacterized protein</fullName>
    </submittedName>
</protein>
<accession>A0A438HD35</accession>
<evidence type="ECO:0000313" key="1">
    <source>
        <dbReference type="EMBL" id="RVW82372.1"/>
    </source>
</evidence>
<gene>
    <name evidence="1" type="ORF">CK203_045116</name>
</gene>
<dbReference type="EMBL" id="QGNW01000241">
    <property type="protein sequence ID" value="RVW82372.1"/>
    <property type="molecule type" value="Genomic_DNA"/>
</dbReference>
<proteinExistence type="predicted"/>
<name>A0A438HD35_VITVI</name>
<reference evidence="1 2" key="1">
    <citation type="journal article" date="2018" name="PLoS Genet.">
        <title>Population sequencing reveals clonal diversity and ancestral inbreeding in the grapevine cultivar Chardonnay.</title>
        <authorList>
            <person name="Roach M.J."/>
            <person name="Johnson D.L."/>
            <person name="Bohlmann J."/>
            <person name="van Vuuren H.J."/>
            <person name="Jones S.J."/>
            <person name="Pretorius I.S."/>
            <person name="Schmidt S.A."/>
            <person name="Borneman A.R."/>
        </authorList>
    </citation>
    <scope>NUCLEOTIDE SEQUENCE [LARGE SCALE GENOMIC DNA]</scope>
    <source>
        <strain evidence="2">cv. Chardonnay</strain>
        <tissue evidence="1">Leaf</tissue>
    </source>
</reference>
<dbReference type="AlphaFoldDB" id="A0A438HD35"/>
<evidence type="ECO:0000313" key="2">
    <source>
        <dbReference type="Proteomes" id="UP000288805"/>
    </source>
</evidence>
<organism evidence="1 2">
    <name type="scientific">Vitis vinifera</name>
    <name type="common">Grape</name>
    <dbReference type="NCBI Taxonomy" id="29760"/>
    <lineage>
        <taxon>Eukaryota</taxon>
        <taxon>Viridiplantae</taxon>
        <taxon>Streptophyta</taxon>
        <taxon>Embryophyta</taxon>
        <taxon>Tracheophyta</taxon>
        <taxon>Spermatophyta</taxon>
        <taxon>Magnoliopsida</taxon>
        <taxon>eudicotyledons</taxon>
        <taxon>Gunneridae</taxon>
        <taxon>Pentapetalae</taxon>
        <taxon>rosids</taxon>
        <taxon>Vitales</taxon>
        <taxon>Vitaceae</taxon>
        <taxon>Viteae</taxon>
        <taxon>Vitis</taxon>
    </lineage>
</organism>
<sequence>MMVLVEDNDNLPCKVPSTFTRTNTAVVSSTPTLVVLKLQGYGSNVHSFVSREGEVFLNFSRRKGWCRGLENTLVDKMQFQEQWGSGRGYLDLVWAGGFRGKLESFQALSCGLKLDWWSPKAGCFKEGAFAKETWWKGHLQWARILASFDGRRVPRILHVVAGSSAYIVQLWWETPPWLSSAFVKESYRALEVREDSVERLCVARYIGEELGKHAKS</sequence>